<comment type="caution">
    <text evidence="1">The sequence shown here is derived from an EMBL/GenBank/DDBJ whole genome shotgun (WGS) entry which is preliminary data.</text>
</comment>
<reference evidence="1" key="1">
    <citation type="journal article" date="2022" name="bioRxiv">
        <title>Sequencing and chromosome-scale assembly of the giantPleurodeles waltlgenome.</title>
        <authorList>
            <person name="Brown T."/>
            <person name="Elewa A."/>
            <person name="Iarovenko S."/>
            <person name="Subramanian E."/>
            <person name="Araus A.J."/>
            <person name="Petzold A."/>
            <person name="Susuki M."/>
            <person name="Suzuki K.-i.T."/>
            <person name="Hayashi T."/>
            <person name="Toyoda A."/>
            <person name="Oliveira C."/>
            <person name="Osipova E."/>
            <person name="Leigh N.D."/>
            <person name="Simon A."/>
            <person name="Yun M.H."/>
        </authorList>
    </citation>
    <scope>NUCLEOTIDE SEQUENCE</scope>
    <source>
        <strain evidence="1">20211129_DDA</strain>
        <tissue evidence="1">Liver</tissue>
    </source>
</reference>
<organism evidence="1 2">
    <name type="scientific">Pleurodeles waltl</name>
    <name type="common">Iberian ribbed newt</name>
    <dbReference type="NCBI Taxonomy" id="8319"/>
    <lineage>
        <taxon>Eukaryota</taxon>
        <taxon>Metazoa</taxon>
        <taxon>Chordata</taxon>
        <taxon>Craniata</taxon>
        <taxon>Vertebrata</taxon>
        <taxon>Euteleostomi</taxon>
        <taxon>Amphibia</taxon>
        <taxon>Batrachia</taxon>
        <taxon>Caudata</taxon>
        <taxon>Salamandroidea</taxon>
        <taxon>Salamandridae</taxon>
        <taxon>Pleurodelinae</taxon>
        <taxon>Pleurodeles</taxon>
    </lineage>
</organism>
<name>A0AAV7R0E3_PLEWA</name>
<protein>
    <submittedName>
        <fullName evidence="1">Uncharacterized protein</fullName>
    </submittedName>
</protein>
<dbReference type="Proteomes" id="UP001066276">
    <property type="component" value="Chromosome 6"/>
</dbReference>
<dbReference type="EMBL" id="JANPWB010000010">
    <property type="protein sequence ID" value="KAJ1144940.1"/>
    <property type="molecule type" value="Genomic_DNA"/>
</dbReference>
<evidence type="ECO:0000313" key="1">
    <source>
        <dbReference type="EMBL" id="KAJ1144940.1"/>
    </source>
</evidence>
<gene>
    <name evidence="1" type="ORF">NDU88_011234</name>
</gene>
<accession>A0AAV7R0E3</accession>
<sequence length="109" mass="12377">MRVRETHQTVAHDTGDKAKKCMNSHGLLNEIRTKQFSRTVEGYKSANQKDCKEAKLQGRDNPKKMKEKHGIRSKRITMTIKPTHGSIGRTLSPHLTAHRALTLSMAEEK</sequence>
<proteinExistence type="predicted"/>
<keyword evidence="2" id="KW-1185">Reference proteome</keyword>
<dbReference type="AlphaFoldDB" id="A0AAV7R0E3"/>
<evidence type="ECO:0000313" key="2">
    <source>
        <dbReference type="Proteomes" id="UP001066276"/>
    </source>
</evidence>